<dbReference type="AlphaFoldDB" id="A0A841HM36"/>
<sequence length="287" mass="31133">MNTLLSASGLGARLAAVICVCLSVLLTTLALRRAAVSYQNAFVLRATASLRQNFVVADAGRLFLSSLLLTALLGSTGYGLMGVMGALLGTVFAVVAPRLAVAYFARRRTRTFVYQLPDALLALSSALRAGSNLTKGLELLSTRQPAPLAQEFTIVLAEYRIGRPLAQSLSEMRGRIDSPELDLMNTAINVSRRVGGNLADTLEALARTLQEKAHMEGKIDALTSMGRAQGWVVGMLPIFIGFVLYQQQPERMSLLFTQWYGWIVLAVIAVMMAIAAWMIRKIVNIDV</sequence>
<keyword evidence="5 6" id="KW-0472">Membrane</keyword>
<keyword evidence="9" id="KW-1185">Reference proteome</keyword>
<evidence type="ECO:0000256" key="5">
    <source>
        <dbReference type="ARBA" id="ARBA00023136"/>
    </source>
</evidence>
<feature type="transmembrane region" description="Helical" evidence="6">
    <location>
        <begin position="12"/>
        <end position="32"/>
    </location>
</feature>
<evidence type="ECO:0000313" key="9">
    <source>
        <dbReference type="Proteomes" id="UP000588068"/>
    </source>
</evidence>
<evidence type="ECO:0000313" key="8">
    <source>
        <dbReference type="EMBL" id="MBB6093025.1"/>
    </source>
</evidence>
<organism evidence="8 9">
    <name type="scientific">Povalibacter uvarum</name>
    <dbReference type="NCBI Taxonomy" id="732238"/>
    <lineage>
        <taxon>Bacteria</taxon>
        <taxon>Pseudomonadati</taxon>
        <taxon>Pseudomonadota</taxon>
        <taxon>Gammaproteobacteria</taxon>
        <taxon>Steroidobacterales</taxon>
        <taxon>Steroidobacteraceae</taxon>
        <taxon>Povalibacter</taxon>
    </lineage>
</organism>
<evidence type="ECO:0000256" key="6">
    <source>
        <dbReference type="SAM" id="Phobius"/>
    </source>
</evidence>
<evidence type="ECO:0000256" key="1">
    <source>
        <dbReference type="ARBA" id="ARBA00004651"/>
    </source>
</evidence>
<keyword evidence="3 6" id="KW-0812">Transmembrane</keyword>
<keyword evidence="4 6" id="KW-1133">Transmembrane helix</keyword>
<comment type="subcellular location">
    <subcellularLocation>
        <location evidence="1">Cell membrane</location>
        <topology evidence="1">Multi-pass membrane protein</topology>
    </subcellularLocation>
</comment>
<dbReference type="EMBL" id="JACHHZ010000002">
    <property type="protein sequence ID" value="MBB6093025.1"/>
    <property type="molecule type" value="Genomic_DNA"/>
</dbReference>
<name>A0A841HM36_9GAMM</name>
<dbReference type="Gene3D" id="1.20.81.30">
    <property type="entry name" value="Type II secretion system (T2SS), domain F"/>
    <property type="match status" value="1"/>
</dbReference>
<feature type="transmembrane region" description="Helical" evidence="6">
    <location>
        <begin position="228"/>
        <end position="247"/>
    </location>
</feature>
<feature type="transmembrane region" description="Helical" evidence="6">
    <location>
        <begin position="53"/>
        <end position="74"/>
    </location>
</feature>
<dbReference type="InterPro" id="IPR018076">
    <property type="entry name" value="T2SS_GspF_dom"/>
</dbReference>
<evidence type="ECO:0000256" key="3">
    <source>
        <dbReference type="ARBA" id="ARBA00022692"/>
    </source>
</evidence>
<evidence type="ECO:0000256" key="2">
    <source>
        <dbReference type="ARBA" id="ARBA00022475"/>
    </source>
</evidence>
<dbReference type="Proteomes" id="UP000588068">
    <property type="component" value="Unassembled WGS sequence"/>
</dbReference>
<feature type="transmembrane region" description="Helical" evidence="6">
    <location>
        <begin position="259"/>
        <end position="279"/>
    </location>
</feature>
<feature type="transmembrane region" description="Helical" evidence="6">
    <location>
        <begin position="80"/>
        <end position="105"/>
    </location>
</feature>
<dbReference type="RefSeq" id="WP_184331001.1">
    <property type="nucleotide sequence ID" value="NZ_JACHHZ010000002.1"/>
</dbReference>
<comment type="caution">
    <text evidence="8">The sequence shown here is derived from an EMBL/GenBank/DDBJ whole genome shotgun (WGS) entry which is preliminary data.</text>
</comment>
<dbReference type="GO" id="GO:0005886">
    <property type="term" value="C:plasma membrane"/>
    <property type="evidence" value="ECO:0007669"/>
    <property type="project" value="UniProtKB-SubCell"/>
</dbReference>
<keyword evidence="2" id="KW-1003">Cell membrane</keyword>
<dbReference type="Pfam" id="PF00482">
    <property type="entry name" value="T2SSF"/>
    <property type="match status" value="1"/>
</dbReference>
<dbReference type="PANTHER" id="PTHR35007">
    <property type="entry name" value="INTEGRAL MEMBRANE PROTEIN-RELATED"/>
    <property type="match status" value="1"/>
</dbReference>
<gene>
    <name evidence="8" type="ORF">HNQ60_001903</name>
</gene>
<accession>A0A841HM36</accession>
<evidence type="ECO:0000256" key="4">
    <source>
        <dbReference type="ARBA" id="ARBA00022989"/>
    </source>
</evidence>
<protein>
    <submittedName>
        <fullName evidence="8">Tight adherence protein B</fullName>
    </submittedName>
</protein>
<dbReference type="InterPro" id="IPR042094">
    <property type="entry name" value="T2SS_GspF_sf"/>
</dbReference>
<proteinExistence type="predicted"/>
<evidence type="ECO:0000259" key="7">
    <source>
        <dbReference type="Pfam" id="PF00482"/>
    </source>
</evidence>
<dbReference type="PANTHER" id="PTHR35007:SF1">
    <property type="entry name" value="PILUS ASSEMBLY PROTEIN"/>
    <property type="match status" value="1"/>
</dbReference>
<feature type="domain" description="Type II secretion system protein GspF" evidence="7">
    <location>
        <begin position="120"/>
        <end position="244"/>
    </location>
</feature>
<reference evidence="8 9" key="1">
    <citation type="submission" date="2020-08" db="EMBL/GenBank/DDBJ databases">
        <title>Genomic Encyclopedia of Type Strains, Phase IV (KMG-IV): sequencing the most valuable type-strain genomes for metagenomic binning, comparative biology and taxonomic classification.</title>
        <authorList>
            <person name="Goeker M."/>
        </authorList>
    </citation>
    <scope>NUCLEOTIDE SEQUENCE [LARGE SCALE GENOMIC DNA]</scope>
    <source>
        <strain evidence="8 9">DSM 26723</strain>
    </source>
</reference>